<geneLocation type="plasmid" evidence="1 2">
    <name>pPlas1</name>
</geneLocation>
<evidence type="ECO:0000313" key="1">
    <source>
        <dbReference type="EMBL" id="QNR70430.1"/>
    </source>
</evidence>
<gene>
    <name evidence="1" type="ORF">IAQ67_28350</name>
</gene>
<protein>
    <submittedName>
        <fullName evidence="1">Uncharacterized protein</fullName>
    </submittedName>
</protein>
<name>A0A7H0YH72_9BACL</name>
<reference evidence="1 2" key="1">
    <citation type="submission" date="2020-09" db="EMBL/GenBank/DDBJ databases">
        <title>Characterization of Paenibacillus peoriae strain ZF390 with broad-spectrum antimicrobial activity as a potential biocontrol agent.</title>
        <authorList>
            <person name="Li L."/>
            <person name="Zhao Y."/>
            <person name="Li B."/>
            <person name="Xie X."/>
        </authorList>
    </citation>
    <scope>NUCLEOTIDE SEQUENCE [LARGE SCALE GENOMIC DNA]</scope>
    <source>
        <strain evidence="1 2">ZF390</strain>
        <plasmid evidence="1 2">pPlas1</plasmid>
    </source>
</reference>
<organism evidence="1 2">
    <name type="scientific">Paenibacillus peoriae</name>
    <dbReference type="NCBI Taxonomy" id="59893"/>
    <lineage>
        <taxon>Bacteria</taxon>
        <taxon>Bacillati</taxon>
        <taxon>Bacillota</taxon>
        <taxon>Bacilli</taxon>
        <taxon>Bacillales</taxon>
        <taxon>Paenibacillaceae</taxon>
        <taxon>Paenibacillus</taxon>
    </lineage>
</organism>
<dbReference type="AlphaFoldDB" id="A0A7H0YH72"/>
<keyword evidence="1" id="KW-0614">Plasmid</keyword>
<dbReference type="RefSeq" id="WP_190299737.1">
    <property type="nucleotide sequence ID" value="NZ_CP061173.1"/>
</dbReference>
<proteinExistence type="predicted"/>
<dbReference type="EMBL" id="CP061173">
    <property type="protein sequence ID" value="QNR70430.1"/>
    <property type="molecule type" value="Genomic_DNA"/>
</dbReference>
<accession>A0A7H0YH72</accession>
<dbReference type="Proteomes" id="UP000516384">
    <property type="component" value="Plasmid pPlas1"/>
</dbReference>
<sequence>MALIIDPIKDTTFYDSVRRLLGGVDEDVVTDEDISDPAILDMAEFKVLDLIPAYDPLTASAAEKARVRLATIHFVAAMLCPSMAGRVDIEVKTIDLSWKRKALDYEALAESLMAAGAELLDTEIGGDSRIFAIAPSRRGACAKRQNTFDC</sequence>
<evidence type="ECO:0000313" key="2">
    <source>
        <dbReference type="Proteomes" id="UP000516384"/>
    </source>
</evidence>